<dbReference type="AlphaFoldDB" id="A0A1X7NV06"/>
<organism evidence="2 3">
    <name type="scientific">Mesorhizobium australicum</name>
    <dbReference type="NCBI Taxonomy" id="536018"/>
    <lineage>
        <taxon>Bacteria</taxon>
        <taxon>Pseudomonadati</taxon>
        <taxon>Pseudomonadota</taxon>
        <taxon>Alphaproteobacteria</taxon>
        <taxon>Hyphomicrobiales</taxon>
        <taxon>Phyllobacteriaceae</taxon>
        <taxon>Mesorhizobium</taxon>
    </lineage>
</organism>
<gene>
    <name evidence="2" type="ORF">SAMN02982922_2668</name>
</gene>
<feature type="signal peptide" evidence="1">
    <location>
        <begin position="1"/>
        <end position="19"/>
    </location>
</feature>
<name>A0A1X7NV06_9HYPH</name>
<evidence type="ECO:0000256" key="1">
    <source>
        <dbReference type="SAM" id="SignalP"/>
    </source>
</evidence>
<dbReference type="RefSeq" id="WP_085464587.1">
    <property type="nucleotide sequence ID" value="NZ_FXBL01000004.1"/>
</dbReference>
<keyword evidence="3" id="KW-1185">Reference proteome</keyword>
<dbReference type="EMBL" id="FXBL01000004">
    <property type="protein sequence ID" value="SMH42000.1"/>
    <property type="molecule type" value="Genomic_DNA"/>
</dbReference>
<evidence type="ECO:0000313" key="3">
    <source>
        <dbReference type="Proteomes" id="UP000193083"/>
    </source>
</evidence>
<protein>
    <submittedName>
        <fullName evidence="2">Uncharacterized protein</fullName>
    </submittedName>
</protein>
<accession>A0A1X7NV06</accession>
<evidence type="ECO:0000313" key="2">
    <source>
        <dbReference type="EMBL" id="SMH42000.1"/>
    </source>
</evidence>
<keyword evidence="1" id="KW-0732">Signal</keyword>
<dbReference type="Proteomes" id="UP000193083">
    <property type="component" value="Unassembled WGS sequence"/>
</dbReference>
<feature type="chain" id="PRO_5012665684" evidence="1">
    <location>
        <begin position="20"/>
        <end position="169"/>
    </location>
</feature>
<sequence>MKVAALAVTVALAFTVSGAAQDRTNSLGNGVAPMVTTDPEMMIYRVAGVADSGYTTMKGVATSFMCYSNSAATEKVRVRILNWHGGVEADVSHEVKSKRTLTFSTRSTAWLAEDVLLAAGKVINQGTAAIIATSKEVYCSAMLIDAAATVPSGIALHLVRFNPAPGTVE</sequence>
<reference evidence="3" key="1">
    <citation type="submission" date="2017-04" db="EMBL/GenBank/DDBJ databases">
        <authorList>
            <person name="Varghese N."/>
            <person name="Submissions S."/>
        </authorList>
    </citation>
    <scope>NUCLEOTIDE SEQUENCE [LARGE SCALE GENOMIC DNA]</scope>
    <source>
        <strain evidence="3">B5P</strain>
    </source>
</reference>
<proteinExistence type="predicted"/>